<protein>
    <submittedName>
        <fullName evidence="2">Death-on-curing protein</fullName>
    </submittedName>
</protein>
<dbReference type="EMBL" id="MFNE01000022">
    <property type="protein sequence ID" value="OGG95490.1"/>
    <property type="molecule type" value="Genomic_DNA"/>
</dbReference>
<dbReference type="PROSITE" id="PS51459">
    <property type="entry name" value="FIDO"/>
    <property type="match status" value="1"/>
</dbReference>
<dbReference type="STRING" id="1817772.A2527_07195"/>
<dbReference type="Gene3D" id="1.20.120.1870">
    <property type="entry name" value="Fic/DOC protein, Fido domain"/>
    <property type="match status" value="1"/>
</dbReference>
<sequence>MSEVQPLIYQTENGAIELREDQNNETLWATQKQLAELFSVDVRTINEHIKTIFKTKELAEDSAIRKFRITATDGKSYNTNHYSLDMMISVGYRVNSAKATKFRRWATETLKQHITKGYTLNRSRIEQNYHAFSQAIKDLKTLANNSQSLATDDVLSLVTAFAQTWFSLESYDEDRLPKEGITHQTVTLEATELYQAVEVLKQDLIKKRQATPLFAQEKTKDGLRGILGSIYQSAFGQDAYPTTEEKAANLLYFIIKNHPFNDGNKRTGAFSFIWFLHKTSGTAYRQITPETLTALTLLIAESDPKSKDRMIGLLLLLLTGGGNYE</sequence>
<dbReference type="InterPro" id="IPR011204">
    <property type="entry name" value="Virulence_RhuM-like"/>
</dbReference>
<dbReference type="Proteomes" id="UP000178449">
    <property type="component" value="Unassembled WGS sequence"/>
</dbReference>
<dbReference type="InterPro" id="IPR053737">
    <property type="entry name" value="Type_II_TA_Toxin"/>
</dbReference>
<evidence type="ECO:0000259" key="1">
    <source>
        <dbReference type="PROSITE" id="PS51459"/>
    </source>
</evidence>
<dbReference type="PANTHER" id="PTHR35810">
    <property type="entry name" value="CYTOPLASMIC PROTEIN-RELATED"/>
    <property type="match status" value="1"/>
</dbReference>
<evidence type="ECO:0000313" key="3">
    <source>
        <dbReference type="Proteomes" id="UP000178449"/>
    </source>
</evidence>
<dbReference type="Pfam" id="PF13310">
    <property type="entry name" value="Virulence_RhuM"/>
    <property type="match status" value="1"/>
</dbReference>
<proteinExistence type="predicted"/>
<dbReference type="AlphaFoldDB" id="A0A1F6GBK2"/>
<evidence type="ECO:0000313" key="2">
    <source>
        <dbReference type="EMBL" id="OGG95490.1"/>
    </source>
</evidence>
<reference evidence="2 3" key="1">
    <citation type="journal article" date="2016" name="Nat. Commun.">
        <title>Thousands of microbial genomes shed light on interconnected biogeochemical processes in an aquifer system.</title>
        <authorList>
            <person name="Anantharaman K."/>
            <person name="Brown C.T."/>
            <person name="Hug L.A."/>
            <person name="Sharon I."/>
            <person name="Castelle C.J."/>
            <person name="Probst A.J."/>
            <person name="Thomas B.C."/>
            <person name="Singh A."/>
            <person name="Wilkins M.J."/>
            <person name="Karaoz U."/>
            <person name="Brodie E.L."/>
            <person name="Williams K.H."/>
            <person name="Hubbard S.S."/>
            <person name="Banfield J.F."/>
        </authorList>
    </citation>
    <scope>NUCLEOTIDE SEQUENCE [LARGE SCALE GENOMIC DNA]</scope>
</reference>
<dbReference type="Pfam" id="PF02661">
    <property type="entry name" value="Fic"/>
    <property type="match status" value="1"/>
</dbReference>
<dbReference type="InterPro" id="IPR003812">
    <property type="entry name" value="Fido"/>
</dbReference>
<name>A0A1F6GBK2_9PROT</name>
<comment type="caution">
    <text evidence="2">The sequence shown here is derived from an EMBL/GenBank/DDBJ whole genome shotgun (WGS) entry which is preliminary data.</text>
</comment>
<accession>A0A1F6GBK2</accession>
<feature type="domain" description="Fido" evidence="1">
    <location>
        <begin position="188"/>
        <end position="319"/>
    </location>
</feature>
<organism evidence="2 3">
    <name type="scientific">Candidatus Lambdaproteobacteria bacterium RIFOXYD2_FULL_50_16</name>
    <dbReference type="NCBI Taxonomy" id="1817772"/>
    <lineage>
        <taxon>Bacteria</taxon>
        <taxon>Pseudomonadati</taxon>
        <taxon>Pseudomonadota</taxon>
        <taxon>Candidatus Lambdaproteobacteria</taxon>
    </lineage>
</organism>
<dbReference type="PANTHER" id="PTHR35810:SF1">
    <property type="entry name" value="CYTOPLASMIC PROTEIN"/>
    <property type="match status" value="1"/>
</dbReference>
<gene>
    <name evidence="2" type="ORF">A2527_07195</name>
</gene>
<dbReference type="InterPro" id="IPR036597">
    <property type="entry name" value="Fido-like_dom_sf"/>
</dbReference>
<dbReference type="SUPFAM" id="SSF140931">
    <property type="entry name" value="Fic-like"/>
    <property type="match status" value="1"/>
</dbReference>